<protein>
    <submittedName>
        <fullName evidence="3">Uncharacterized protein</fullName>
    </submittedName>
</protein>
<sequence>MALRFLLHVAGGAVLCMADPKLTAQTLGQMFGAFDPSTAAQSTEAVVQKAILRIGNLSAHYNVAYATYSTALEPEYQAAKVSGDKAKVDAFQEKLMEKQRALKKPLCSEFDHLEQVVKAGETSSATYKKLQKRVQAKMEADPGNLTVEQAFQPYMTKLEGVVAAMDAAVTTGKTMLASKSICSELQPTLLYTWIDWPAGSRRFPVPFTWVGAAIGAVLLVTMMIYRVRRVSAAFVPLIDEESSLE</sequence>
<evidence type="ECO:0000313" key="4">
    <source>
        <dbReference type="Proteomes" id="UP001642464"/>
    </source>
</evidence>
<gene>
    <name evidence="3" type="ORF">SCF082_LOCUS10700</name>
</gene>
<comment type="caution">
    <text evidence="3">The sequence shown here is derived from an EMBL/GenBank/DDBJ whole genome shotgun (WGS) entry which is preliminary data.</text>
</comment>
<feature type="chain" id="PRO_5045312659" evidence="2">
    <location>
        <begin position="19"/>
        <end position="245"/>
    </location>
</feature>
<proteinExistence type="predicted"/>
<dbReference type="EMBL" id="CAXAMM010006291">
    <property type="protein sequence ID" value="CAK9010478.1"/>
    <property type="molecule type" value="Genomic_DNA"/>
</dbReference>
<dbReference type="Proteomes" id="UP001642464">
    <property type="component" value="Unassembled WGS sequence"/>
</dbReference>
<keyword evidence="1" id="KW-0472">Membrane</keyword>
<evidence type="ECO:0000256" key="2">
    <source>
        <dbReference type="SAM" id="SignalP"/>
    </source>
</evidence>
<keyword evidence="4" id="KW-1185">Reference proteome</keyword>
<keyword evidence="1" id="KW-1133">Transmembrane helix</keyword>
<evidence type="ECO:0000256" key="1">
    <source>
        <dbReference type="SAM" id="Phobius"/>
    </source>
</evidence>
<feature type="transmembrane region" description="Helical" evidence="1">
    <location>
        <begin position="207"/>
        <end position="225"/>
    </location>
</feature>
<keyword evidence="1" id="KW-0812">Transmembrane</keyword>
<evidence type="ECO:0000313" key="3">
    <source>
        <dbReference type="EMBL" id="CAK9010478.1"/>
    </source>
</evidence>
<name>A0ABP0J835_9DINO</name>
<organism evidence="3 4">
    <name type="scientific">Durusdinium trenchii</name>
    <dbReference type="NCBI Taxonomy" id="1381693"/>
    <lineage>
        <taxon>Eukaryota</taxon>
        <taxon>Sar</taxon>
        <taxon>Alveolata</taxon>
        <taxon>Dinophyceae</taxon>
        <taxon>Suessiales</taxon>
        <taxon>Symbiodiniaceae</taxon>
        <taxon>Durusdinium</taxon>
    </lineage>
</organism>
<keyword evidence="2" id="KW-0732">Signal</keyword>
<accession>A0ABP0J835</accession>
<reference evidence="3 4" key="1">
    <citation type="submission" date="2024-02" db="EMBL/GenBank/DDBJ databases">
        <authorList>
            <person name="Chen Y."/>
            <person name="Shah S."/>
            <person name="Dougan E. K."/>
            <person name="Thang M."/>
            <person name="Chan C."/>
        </authorList>
    </citation>
    <scope>NUCLEOTIDE SEQUENCE [LARGE SCALE GENOMIC DNA]</scope>
</reference>
<feature type="signal peptide" evidence="2">
    <location>
        <begin position="1"/>
        <end position="18"/>
    </location>
</feature>